<dbReference type="GO" id="GO:0008168">
    <property type="term" value="F:methyltransferase activity"/>
    <property type="evidence" value="ECO:0007669"/>
    <property type="project" value="UniProtKB-KW"/>
</dbReference>
<keyword evidence="1" id="KW-0489">Methyltransferase</keyword>
<keyword evidence="2" id="KW-0808">Transferase</keyword>
<dbReference type="InterPro" id="IPR029063">
    <property type="entry name" value="SAM-dependent_MTases_sf"/>
</dbReference>
<dbReference type="Pfam" id="PF13649">
    <property type="entry name" value="Methyltransf_25"/>
    <property type="match status" value="1"/>
</dbReference>
<evidence type="ECO:0000256" key="2">
    <source>
        <dbReference type="ARBA" id="ARBA00022679"/>
    </source>
</evidence>
<dbReference type="EMBL" id="JAACJN010000061">
    <property type="protein sequence ID" value="KAF5381163.1"/>
    <property type="molecule type" value="Genomic_DNA"/>
</dbReference>
<accession>A0A8H5HD54</accession>
<dbReference type="Proteomes" id="UP000518752">
    <property type="component" value="Unassembled WGS sequence"/>
</dbReference>
<keyword evidence="5" id="KW-1185">Reference proteome</keyword>
<evidence type="ECO:0000313" key="4">
    <source>
        <dbReference type="EMBL" id="KAF5381163.1"/>
    </source>
</evidence>
<evidence type="ECO:0000256" key="1">
    <source>
        <dbReference type="ARBA" id="ARBA00022603"/>
    </source>
</evidence>
<protein>
    <recommendedName>
        <fullName evidence="3">Methyltransferase domain-containing protein</fullName>
    </recommendedName>
</protein>
<feature type="domain" description="Methyltransferase" evidence="3">
    <location>
        <begin position="52"/>
        <end position="143"/>
    </location>
</feature>
<dbReference type="OrthoDB" id="540004at2759"/>
<dbReference type="SUPFAM" id="SSF53335">
    <property type="entry name" value="S-adenosyl-L-methionine-dependent methyltransferases"/>
    <property type="match status" value="1"/>
</dbReference>
<dbReference type="PANTHER" id="PTHR43861">
    <property type="entry name" value="TRANS-ACONITATE 2-METHYLTRANSFERASE-RELATED"/>
    <property type="match status" value="1"/>
</dbReference>
<dbReference type="PANTHER" id="PTHR43861:SF1">
    <property type="entry name" value="TRANS-ACONITATE 2-METHYLTRANSFERASE"/>
    <property type="match status" value="1"/>
</dbReference>
<gene>
    <name evidence="4" type="ORF">D9757_009407</name>
</gene>
<name>A0A8H5HD54_9AGAR</name>
<dbReference type="AlphaFoldDB" id="A0A8H5HD54"/>
<reference evidence="4 5" key="1">
    <citation type="journal article" date="2020" name="ISME J.">
        <title>Uncovering the hidden diversity of litter-decomposition mechanisms in mushroom-forming fungi.</title>
        <authorList>
            <person name="Floudas D."/>
            <person name="Bentzer J."/>
            <person name="Ahren D."/>
            <person name="Johansson T."/>
            <person name="Persson P."/>
            <person name="Tunlid A."/>
        </authorList>
    </citation>
    <scope>NUCLEOTIDE SEQUENCE [LARGE SCALE GENOMIC DNA]</scope>
    <source>
        <strain evidence="4 5">CBS 406.79</strain>
    </source>
</reference>
<dbReference type="CDD" id="cd02440">
    <property type="entry name" value="AdoMet_MTases"/>
    <property type="match status" value="1"/>
</dbReference>
<sequence length="215" mass="24077">MSTSAAEVKTIVEQGYDAIAPAYHKWASPRPTQKRAEYIRRLGQSLSKGSKVLELGCGAGIPATQQLVDQGFDVLGVDISSAQIALAKEHVPAAKYMQGDMMGLELAQGSFDAVMAFYSLFHLPREEHGPMLGKMIGWLKPGGWLLFNLRSDDGEFVRDDWMGAKMFSFGLGIEGNRKILESYRDEFTDVEDLIDVEIVGRFEEKFHWVWAKKRV</sequence>
<evidence type="ECO:0000313" key="5">
    <source>
        <dbReference type="Proteomes" id="UP000518752"/>
    </source>
</evidence>
<dbReference type="Gene3D" id="3.40.50.150">
    <property type="entry name" value="Vaccinia Virus protein VP39"/>
    <property type="match status" value="1"/>
</dbReference>
<proteinExistence type="predicted"/>
<comment type="caution">
    <text evidence="4">The sequence shown here is derived from an EMBL/GenBank/DDBJ whole genome shotgun (WGS) entry which is preliminary data.</text>
</comment>
<organism evidence="4 5">
    <name type="scientific">Collybiopsis confluens</name>
    <dbReference type="NCBI Taxonomy" id="2823264"/>
    <lineage>
        <taxon>Eukaryota</taxon>
        <taxon>Fungi</taxon>
        <taxon>Dikarya</taxon>
        <taxon>Basidiomycota</taxon>
        <taxon>Agaricomycotina</taxon>
        <taxon>Agaricomycetes</taxon>
        <taxon>Agaricomycetidae</taxon>
        <taxon>Agaricales</taxon>
        <taxon>Marasmiineae</taxon>
        <taxon>Omphalotaceae</taxon>
        <taxon>Collybiopsis</taxon>
    </lineage>
</organism>
<evidence type="ECO:0000259" key="3">
    <source>
        <dbReference type="Pfam" id="PF13649"/>
    </source>
</evidence>
<dbReference type="InterPro" id="IPR041698">
    <property type="entry name" value="Methyltransf_25"/>
</dbReference>
<dbReference type="GO" id="GO:0032259">
    <property type="term" value="P:methylation"/>
    <property type="evidence" value="ECO:0007669"/>
    <property type="project" value="UniProtKB-KW"/>
</dbReference>